<dbReference type="PIRSF" id="PIRSF034110">
    <property type="entry name" value="DUF1203"/>
    <property type="match status" value="1"/>
</dbReference>
<dbReference type="InterPro" id="IPR009593">
    <property type="entry name" value="DUF1203"/>
</dbReference>
<evidence type="ECO:0000313" key="2">
    <source>
        <dbReference type="EMBL" id="PRY95297.1"/>
    </source>
</evidence>
<keyword evidence="3" id="KW-1185">Reference proteome</keyword>
<dbReference type="Pfam" id="PF06718">
    <property type="entry name" value="DUF1203"/>
    <property type="match status" value="1"/>
</dbReference>
<dbReference type="RefSeq" id="WP_106159690.1">
    <property type="nucleotide sequence ID" value="NZ_PVTT01000001.1"/>
</dbReference>
<sequence>MPIRFLSIPSETAAALRAGGPDANGQPPERAVSDGPGNPCRHCLRNISEGAPMLIFAIRPFETLHPYAETGPAFLHADACAPFSGEGPPPILAESPDYLLKGYTAEGRIAYGTGRITAHGDVAGYAADLLAGDRLAWVDVRSARNNCWLTRAVRA</sequence>
<comment type="caution">
    <text evidence="2">The sequence shown here is derived from an EMBL/GenBank/DDBJ whole genome shotgun (WGS) entry which is preliminary data.</text>
</comment>
<reference evidence="2 3" key="1">
    <citation type="submission" date="2018-03" db="EMBL/GenBank/DDBJ databases">
        <title>Genomic Encyclopedia of Archaeal and Bacterial Type Strains, Phase II (KMG-II): from individual species to whole genera.</title>
        <authorList>
            <person name="Goeker M."/>
        </authorList>
    </citation>
    <scope>NUCLEOTIDE SEQUENCE [LARGE SCALE GENOMIC DNA]</scope>
    <source>
        <strain evidence="2 3">DSM 29318</strain>
    </source>
</reference>
<dbReference type="EMBL" id="PVTT01000001">
    <property type="protein sequence ID" value="PRY95297.1"/>
    <property type="molecule type" value="Genomic_DNA"/>
</dbReference>
<accession>A0A2T0X8Q2</accession>
<feature type="region of interest" description="Disordered" evidence="1">
    <location>
        <begin position="16"/>
        <end position="38"/>
    </location>
</feature>
<name>A0A2T0X8Q2_9RHOB</name>
<dbReference type="OrthoDB" id="118609at2"/>
<organism evidence="2 3">
    <name type="scientific">Hasllibacter halocynthiae</name>
    <dbReference type="NCBI Taxonomy" id="595589"/>
    <lineage>
        <taxon>Bacteria</taxon>
        <taxon>Pseudomonadati</taxon>
        <taxon>Pseudomonadota</taxon>
        <taxon>Alphaproteobacteria</taxon>
        <taxon>Rhodobacterales</taxon>
        <taxon>Roseobacteraceae</taxon>
        <taxon>Hasllibacter</taxon>
    </lineage>
</organism>
<evidence type="ECO:0000256" key="1">
    <source>
        <dbReference type="SAM" id="MobiDB-lite"/>
    </source>
</evidence>
<evidence type="ECO:0000313" key="3">
    <source>
        <dbReference type="Proteomes" id="UP000238801"/>
    </source>
</evidence>
<gene>
    <name evidence="2" type="ORF">BCF33_0915</name>
</gene>
<dbReference type="Proteomes" id="UP000238801">
    <property type="component" value="Unassembled WGS sequence"/>
</dbReference>
<protein>
    <submittedName>
        <fullName evidence="2">Uncharacterized protein DUF1203</fullName>
    </submittedName>
</protein>
<proteinExistence type="predicted"/>
<dbReference type="AlphaFoldDB" id="A0A2T0X8Q2"/>